<feature type="transmembrane region" description="Helical" evidence="1">
    <location>
        <begin position="127"/>
        <end position="147"/>
    </location>
</feature>
<gene>
    <name evidence="2" type="ORF">TSPGSL018_30917</name>
    <name evidence="4" type="ORF">TSPGSL018_31615</name>
    <name evidence="3" type="ORF">TSPGSL018_4576</name>
</gene>
<dbReference type="AlphaFoldDB" id="A0A061RP49"/>
<keyword evidence="1" id="KW-0472">Membrane</keyword>
<dbReference type="EMBL" id="GBEZ01013676">
    <property type="protein sequence ID" value="JAC72331.1"/>
    <property type="molecule type" value="Transcribed_RNA"/>
</dbReference>
<protein>
    <submittedName>
        <fullName evidence="4">Uncharacterized protein</fullName>
    </submittedName>
</protein>
<dbReference type="EMBL" id="GBEZ01027690">
    <property type="protein sequence ID" value="JAC59651.1"/>
    <property type="molecule type" value="Transcribed_RNA"/>
</dbReference>
<accession>A0A061RP49</accession>
<reference evidence="4" key="1">
    <citation type="submission" date="2014-05" db="EMBL/GenBank/DDBJ databases">
        <title>The transcriptome of the halophilic microalga Tetraselmis sp. GSL018 isolated from the Great Salt Lake, Utah.</title>
        <authorList>
            <person name="Jinkerson R.E."/>
            <person name="D'Adamo S."/>
            <person name="Posewitz M.C."/>
        </authorList>
    </citation>
    <scope>NUCLEOTIDE SEQUENCE</scope>
    <source>
        <strain evidence="4">GSL018</strain>
    </source>
</reference>
<name>A0A061RP49_9CHLO</name>
<proteinExistence type="predicted"/>
<evidence type="ECO:0000313" key="3">
    <source>
        <dbReference type="EMBL" id="JAC70248.1"/>
    </source>
</evidence>
<evidence type="ECO:0000313" key="2">
    <source>
        <dbReference type="EMBL" id="JAC59651.1"/>
    </source>
</evidence>
<dbReference type="EMBL" id="GBEZ01015960">
    <property type="protein sequence ID" value="JAC70248.1"/>
    <property type="molecule type" value="Transcribed_RNA"/>
</dbReference>
<evidence type="ECO:0000313" key="4">
    <source>
        <dbReference type="EMBL" id="JAC72331.1"/>
    </source>
</evidence>
<evidence type="ECO:0000256" key="1">
    <source>
        <dbReference type="SAM" id="Phobius"/>
    </source>
</evidence>
<organism evidence="4">
    <name type="scientific">Tetraselmis sp. GSL018</name>
    <dbReference type="NCBI Taxonomy" id="582737"/>
    <lineage>
        <taxon>Eukaryota</taxon>
        <taxon>Viridiplantae</taxon>
        <taxon>Chlorophyta</taxon>
        <taxon>core chlorophytes</taxon>
        <taxon>Chlorodendrophyceae</taxon>
        <taxon>Chlorodendrales</taxon>
        <taxon>Chlorodendraceae</taxon>
        <taxon>Tetraselmis</taxon>
    </lineage>
</organism>
<keyword evidence="1" id="KW-0812">Transmembrane</keyword>
<keyword evidence="1" id="KW-1133">Transmembrane helix</keyword>
<sequence>MTKGEGFSSGKWVPRSMENSMDRYRSTEMLDEFGYAEFYVPTVQLKFPQWLRTFGHNCKEAYSIVRRLGLPETSVKNKLPYYKDDTPPRVILPRKVAGVIEAQQSGALYKHVHIHGRDHKPDYLYKWAPGVTSCLGLNVFLYFLFAATKLRI</sequence>